<geneLocation type="plasmid" evidence="1 2">
    <name>unnamed1</name>
</geneLocation>
<gene>
    <name evidence="1" type="ORF">EXE63_00215</name>
</gene>
<evidence type="ECO:0000313" key="2">
    <source>
        <dbReference type="Proteomes" id="UP000501849"/>
    </source>
</evidence>
<evidence type="ECO:0000313" key="1">
    <source>
        <dbReference type="EMBL" id="QIV79511.1"/>
    </source>
</evidence>
<keyword evidence="2" id="KW-1185">Reference proteome</keyword>
<reference evidence="1 2" key="1">
    <citation type="submission" date="2019-04" db="EMBL/GenBank/DDBJ databases">
        <title>Draft, Whole-Genome Sequence of the Anthracene-degrading Mycobacterium frederiksbergense LB501T, Isolated from a Polycyclic Aromatic Hydrocarbon (PAH)-Contaminated Soil.</title>
        <authorList>
            <person name="Augelletti F."/>
        </authorList>
    </citation>
    <scope>NUCLEOTIDE SEQUENCE [LARGE SCALE GENOMIC DNA]</scope>
    <source>
        <strain evidence="1 2">LB 501T</strain>
        <plasmid evidence="1 2">unnamed1</plasmid>
    </source>
</reference>
<accession>A0A6H0RYE8</accession>
<name>A0A6H0RYE8_9MYCO</name>
<dbReference type="RefSeq" id="WP_168140302.1">
    <property type="nucleotide sequence ID" value="NZ_CP038797.1"/>
</dbReference>
<dbReference type="EMBL" id="CP038797">
    <property type="protein sequence ID" value="QIV79511.1"/>
    <property type="molecule type" value="Genomic_DNA"/>
</dbReference>
<proteinExistence type="predicted"/>
<organism evidence="1 2">
    <name type="scientific">Mycolicibacterium frederiksbergense</name>
    <dbReference type="NCBI Taxonomy" id="117567"/>
    <lineage>
        <taxon>Bacteria</taxon>
        <taxon>Bacillati</taxon>
        <taxon>Actinomycetota</taxon>
        <taxon>Actinomycetes</taxon>
        <taxon>Mycobacteriales</taxon>
        <taxon>Mycobacteriaceae</taxon>
        <taxon>Mycolicibacterium</taxon>
    </lineage>
</organism>
<dbReference type="AlphaFoldDB" id="A0A6H0RYE8"/>
<sequence>MANYYGKGRTNTFLVNDVQALKAALEGSEFVVRERPERGLGAVFLTASDSDGAGCWGQLVNVDGQDEPEELFVPDIIAAHLQDGQVAVFVHAGAEKLCYISAYSIAVHSSGQQVRIDINDVYRMAAQAFRLSADEIDSATD</sequence>
<dbReference type="Proteomes" id="UP000501849">
    <property type="component" value="Plasmid unnamed1"/>
</dbReference>
<keyword evidence="1" id="KW-0614">Plasmid</keyword>
<protein>
    <submittedName>
        <fullName evidence="1">Uncharacterized protein</fullName>
    </submittedName>
</protein>
<dbReference type="KEGG" id="mfre:EXE63_00215"/>